<dbReference type="PROSITE" id="PS50222">
    <property type="entry name" value="EF_HAND_2"/>
    <property type="match status" value="3"/>
</dbReference>
<dbReference type="InterPro" id="IPR018247">
    <property type="entry name" value="EF_Hand_1_Ca_BS"/>
</dbReference>
<keyword evidence="9" id="KW-1185">Reference proteome</keyword>
<evidence type="ECO:0000259" key="7">
    <source>
        <dbReference type="PROSITE" id="PS50222"/>
    </source>
</evidence>
<organism evidence="8 9">
    <name type="scientific">Tetraparma gracilis</name>
    <dbReference type="NCBI Taxonomy" id="2962635"/>
    <lineage>
        <taxon>Eukaryota</taxon>
        <taxon>Sar</taxon>
        <taxon>Stramenopiles</taxon>
        <taxon>Ochrophyta</taxon>
        <taxon>Bolidophyceae</taxon>
        <taxon>Parmales</taxon>
        <taxon>Triparmaceae</taxon>
        <taxon>Tetraparma</taxon>
    </lineage>
</organism>
<feature type="domain" description="EF-hand" evidence="7">
    <location>
        <begin position="66"/>
        <end position="101"/>
    </location>
</feature>
<dbReference type="PANTHER" id="PTHR23055">
    <property type="entry name" value="CALCIUM BINDING PROTEINS"/>
    <property type="match status" value="1"/>
</dbReference>
<keyword evidence="5" id="KW-0106">Calcium</keyword>
<accession>A0ABQ6M7W9</accession>
<name>A0ABQ6M7W9_9STRA</name>
<evidence type="ECO:0000256" key="1">
    <source>
        <dbReference type="ARBA" id="ARBA00006049"/>
    </source>
</evidence>
<evidence type="ECO:0000256" key="4">
    <source>
        <dbReference type="ARBA" id="ARBA00022737"/>
    </source>
</evidence>
<comment type="caution">
    <text evidence="8">The sequence shown here is derived from an EMBL/GenBank/DDBJ whole genome shotgun (WGS) entry which is preliminary data.</text>
</comment>
<evidence type="ECO:0000256" key="2">
    <source>
        <dbReference type="ARBA" id="ARBA00022707"/>
    </source>
</evidence>
<protein>
    <recommendedName>
        <fullName evidence="7">EF-hand domain-containing protein</fullName>
    </recommendedName>
</protein>
<feature type="domain" description="EF-hand" evidence="7">
    <location>
        <begin position="102"/>
        <end position="137"/>
    </location>
</feature>
<dbReference type="Pfam" id="PF13499">
    <property type="entry name" value="EF-hand_7"/>
    <property type="match status" value="1"/>
</dbReference>
<evidence type="ECO:0000256" key="5">
    <source>
        <dbReference type="ARBA" id="ARBA00022837"/>
    </source>
</evidence>
<dbReference type="Proteomes" id="UP001165060">
    <property type="component" value="Unassembled WGS sequence"/>
</dbReference>
<keyword evidence="4" id="KW-0677">Repeat</keyword>
<comment type="similarity">
    <text evidence="1">Belongs to the recoverin family.</text>
</comment>
<dbReference type="EMBL" id="BRYB01002529">
    <property type="protein sequence ID" value="GMI21172.1"/>
    <property type="molecule type" value="Genomic_DNA"/>
</dbReference>
<evidence type="ECO:0000256" key="6">
    <source>
        <dbReference type="ARBA" id="ARBA00023288"/>
    </source>
</evidence>
<feature type="domain" description="EF-hand" evidence="7">
    <location>
        <begin position="175"/>
        <end position="197"/>
    </location>
</feature>
<keyword evidence="2" id="KW-0519">Myristate</keyword>
<gene>
    <name evidence="8" type="ORF">TeGR_g3821</name>
</gene>
<dbReference type="PROSITE" id="PS00018">
    <property type="entry name" value="EF_HAND_1"/>
    <property type="match status" value="3"/>
</dbReference>
<dbReference type="PANTHER" id="PTHR23055:SF178">
    <property type="entry name" value="NEUROCALCIN HOMOLOG"/>
    <property type="match status" value="1"/>
</dbReference>
<sequence length="224" mass="25359">MGCTQAKIVVDANEVMTEANEHAKEHGASSLHFTKLQVKAMAEKFAELNHNEKSMTREQFRNIFNFDEESLDILYEAFDVDHSGSLELSEMISGLSFFCRGTINEKLRFLFDNHDADQSGFLEHNEVLPMFQKLSAQLVSLEKSAKKRDSFKGNIDTMDSSAIMTMAQEFSTVSDLDGDGQISYDEFENFMESNELMQKFLKIMQDTSNALREENADVMKATGA</sequence>
<reference evidence="8 9" key="1">
    <citation type="journal article" date="2023" name="Commun. Biol.">
        <title>Genome analysis of Parmales, the sister group of diatoms, reveals the evolutionary specialization of diatoms from phago-mixotrophs to photoautotrophs.</title>
        <authorList>
            <person name="Ban H."/>
            <person name="Sato S."/>
            <person name="Yoshikawa S."/>
            <person name="Yamada K."/>
            <person name="Nakamura Y."/>
            <person name="Ichinomiya M."/>
            <person name="Sato N."/>
            <person name="Blanc-Mathieu R."/>
            <person name="Endo H."/>
            <person name="Kuwata A."/>
            <person name="Ogata H."/>
        </authorList>
    </citation>
    <scope>NUCLEOTIDE SEQUENCE [LARGE SCALE GENOMIC DNA]</scope>
</reference>
<dbReference type="PRINTS" id="PR00450">
    <property type="entry name" value="RECOVERIN"/>
</dbReference>
<evidence type="ECO:0000256" key="3">
    <source>
        <dbReference type="ARBA" id="ARBA00022723"/>
    </source>
</evidence>
<dbReference type="SUPFAM" id="SSF47473">
    <property type="entry name" value="EF-hand"/>
    <property type="match status" value="1"/>
</dbReference>
<evidence type="ECO:0000313" key="9">
    <source>
        <dbReference type="Proteomes" id="UP001165060"/>
    </source>
</evidence>
<dbReference type="InterPro" id="IPR011992">
    <property type="entry name" value="EF-hand-dom_pair"/>
</dbReference>
<evidence type="ECO:0000313" key="8">
    <source>
        <dbReference type="EMBL" id="GMI21172.1"/>
    </source>
</evidence>
<dbReference type="SMART" id="SM00054">
    <property type="entry name" value="EFh"/>
    <property type="match status" value="2"/>
</dbReference>
<dbReference type="InterPro" id="IPR002048">
    <property type="entry name" value="EF_hand_dom"/>
</dbReference>
<keyword evidence="6" id="KW-0449">Lipoprotein</keyword>
<dbReference type="Gene3D" id="1.10.238.10">
    <property type="entry name" value="EF-hand"/>
    <property type="match status" value="1"/>
</dbReference>
<proteinExistence type="inferred from homology"/>
<dbReference type="InterPro" id="IPR028846">
    <property type="entry name" value="Recoverin"/>
</dbReference>
<keyword evidence="3" id="KW-0479">Metal-binding</keyword>